<name>A0A1T4JLA2_TREPO</name>
<organism evidence="2 3">
    <name type="scientific">Treponema porcinum</name>
    <dbReference type="NCBI Taxonomy" id="261392"/>
    <lineage>
        <taxon>Bacteria</taxon>
        <taxon>Pseudomonadati</taxon>
        <taxon>Spirochaetota</taxon>
        <taxon>Spirochaetia</taxon>
        <taxon>Spirochaetales</taxon>
        <taxon>Treponemataceae</taxon>
        <taxon>Treponema</taxon>
    </lineage>
</organism>
<keyword evidence="1" id="KW-0732">Signal</keyword>
<evidence type="ECO:0000313" key="2">
    <source>
        <dbReference type="EMBL" id="SJZ30893.1"/>
    </source>
</evidence>
<feature type="signal peptide" evidence="1">
    <location>
        <begin position="1"/>
        <end position="20"/>
    </location>
</feature>
<accession>A0A1T4JLA2</accession>
<dbReference type="EMBL" id="FUWG01000003">
    <property type="protein sequence ID" value="SJZ30893.1"/>
    <property type="molecule type" value="Genomic_DNA"/>
</dbReference>
<evidence type="ECO:0000313" key="3">
    <source>
        <dbReference type="Proteomes" id="UP000190423"/>
    </source>
</evidence>
<dbReference type="Proteomes" id="UP000190423">
    <property type="component" value="Unassembled WGS sequence"/>
</dbReference>
<gene>
    <name evidence="2" type="ORF">SAMN02745149_00545</name>
</gene>
<feature type="chain" id="PRO_5012413885" description="Outer membrane protein beta-barrel domain-containing protein" evidence="1">
    <location>
        <begin position="21"/>
        <end position="241"/>
    </location>
</feature>
<dbReference type="RefSeq" id="WP_078932465.1">
    <property type="nucleotide sequence ID" value="NZ_FUWG01000003.1"/>
</dbReference>
<reference evidence="2 3" key="1">
    <citation type="submission" date="2017-02" db="EMBL/GenBank/DDBJ databases">
        <authorList>
            <person name="Peterson S.W."/>
        </authorList>
    </citation>
    <scope>NUCLEOTIDE SEQUENCE [LARGE SCALE GENOMIC DNA]</scope>
    <source>
        <strain evidence="2 3">ATCC BAA-908</strain>
    </source>
</reference>
<evidence type="ECO:0008006" key="4">
    <source>
        <dbReference type="Google" id="ProtNLM"/>
    </source>
</evidence>
<dbReference type="OrthoDB" id="359362at2"/>
<keyword evidence="3" id="KW-1185">Reference proteome</keyword>
<dbReference type="AlphaFoldDB" id="A0A1T4JLA2"/>
<proteinExistence type="predicted"/>
<dbReference type="STRING" id="261392.SAMN02745149_00545"/>
<protein>
    <recommendedName>
        <fullName evidence="4">Outer membrane protein beta-barrel domain-containing protein</fullName>
    </recommendedName>
</protein>
<evidence type="ECO:0000256" key="1">
    <source>
        <dbReference type="SAM" id="SignalP"/>
    </source>
</evidence>
<dbReference type="GeneID" id="78315863"/>
<sequence length="241" mass="26659">MKKLVCLAFAVLFCVSAFYAQEGTSEPVDSETSVVYAEDVIEEKTSHSLDWILSFAPAFLLNTGDVKKTAPSPVVYPFSLGVVFPAETFVSFQPRLSIFTNYFLWYDGDAYPAEIENRTATAFCFLLDFPAVFRYEPSARHLLEGGAGVSFLCRFAKISNGVSGSDEGYSGSASGDVDEINKWFWKDANFLFFMLSASYLFTFSGKIKAGPEFRCYFPCGSLFNGNGMNNAMFAAGVKLRF</sequence>